<evidence type="ECO:0000313" key="4">
    <source>
        <dbReference type="Proteomes" id="UP000000305"/>
    </source>
</evidence>
<keyword evidence="1" id="KW-0732">Signal</keyword>
<proteinExistence type="predicted"/>
<evidence type="ECO:0000256" key="1">
    <source>
        <dbReference type="SAM" id="SignalP"/>
    </source>
</evidence>
<sequence length="217" mass="24437">MKQIRFIFFCCSTLLVATVVTALIPKSRPGSLLGPMAETIIPGAPMDDSDPFLANTFDSGSDYRPLDFGYLAGTTRYMGNRIKGSGYTSLHGLNYESVGYRDDYYTNEAYPQLVGQGQVRVNGQDAELTCQFPPTYDIVSNIVWEKLERNGVDSWALDRQDPRFSIRQQSAVGSRLVIGEYAARDEGVYRCIATRRDNSHFRQTRTVYQDIPFVLVK</sequence>
<dbReference type="InParanoid" id="E9GBH5"/>
<reference evidence="3 4" key="1">
    <citation type="journal article" date="2011" name="Science">
        <title>The ecoresponsive genome of Daphnia pulex.</title>
        <authorList>
            <person name="Colbourne J.K."/>
            <person name="Pfrender M.E."/>
            <person name="Gilbert D."/>
            <person name="Thomas W.K."/>
            <person name="Tucker A."/>
            <person name="Oakley T.H."/>
            <person name="Tokishita S."/>
            <person name="Aerts A."/>
            <person name="Arnold G.J."/>
            <person name="Basu M.K."/>
            <person name="Bauer D.J."/>
            <person name="Caceres C.E."/>
            <person name="Carmel L."/>
            <person name="Casola C."/>
            <person name="Choi J.H."/>
            <person name="Detter J.C."/>
            <person name="Dong Q."/>
            <person name="Dusheyko S."/>
            <person name="Eads B.D."/>
            <person name="Frohlich T."/>
            <person name="Geiler-Samerotte K.A."/>
            <person name="Gerlach D."/>
            <person name="Hatcher P."/>
            <person name="Jogdeo S."/>
            <person name="Krijgsveld J."/>
            <person name="Kriventseva E.V."/>
            <person name="Kultz D."/>
            <person name="Laforsch C."/>
            <person name="Lindquist E."/>
            <person name="Lopez J."/>
            <person name="Manak J.R."/>
            <person name="Muller J."/>
            <person name="Pangilinan J."/>
            <person name="Patwardhan R.P."/>
            <person name="Pitluck S."/>
            <person name="Pritham E.J."/>
            <person name="Rechtsteiner A."/>
            <person name="Rho M."/>
            <person name="Rogozin I.B."/>
            <person name="Sakarya O."/>
            <person name="Salamov A."/>
            <person name="Schaack S."/>
            <person name="Shapiro H."/>
            <person name="Shiga Y."/>
            <person name="Skalitzky C."/>
            <person name="Smith Z."/>
            <person name="Souvorov A."/>
            <person name="Sung W."/>
            <person name="Tang Z."/>
            <person name="Tsuchiya D."/>
            <person name="Tu H."/>
            <person name="Vos H."/>
            <person name="Wang M."/>
            <person name="Wolf Y.I."/>
            <person name="Yamagata H."/>
            <person name="Yamada T."/>
            <person name="Ye Y."/>
            <person name="Shaw J.R."/>
            <person name="Andrews J."/>
            <person name="Crease T.J."/>
            <person name="Tang H."/>
            <person name="Lucas S.M."/>
            <person name="Robertson H.M."/>
            <person name="Bork P."/>
            <person name="Koonin E.V."/>
            <person name="Zdobnov E.M."/>
            <person name="Grigoriev I.V."/>
            <person name="Lynch M."/>
            <person name="Boore J.L."/>
        </authorList>
    </citation>
    <scope>NUCLEOTIDE SEQUENCE [LARGE SCALE GENOMIC DNA]</scope>
</reference>
<feature type="domain" description="Ig-like" evidence="2">
    <location>
        <begin position="111"/>
        <end position="208"/>
    </location>
</feature>
<feature type="chain" id="PRO_5003236845" description="Ig-like domain-containing protein" evidence="1">
    <location>
        <begin position="23"/>
        <end position="217"/>
    </location>
</feature>
<keyword evidence="4" id="KW-1185">Reference proteome</keyword>
<feature type="signal peptide" evidence="1">
    <location>
        <begin position="1"/>
        <end position="22"/>
    </location>
</feature>
<dbReference type="Gene3D" id="2.60.40.10">
    <property type="entry name" value="Immunoglobulins"/>
    <property type="match status" value="1"/>
</dbReference>
<name>E9GBH5_DAPPU</name>
<dbReference type="SMART" id="SM00409">
    <property type="entry name" value="IG"/>
    <property type="match status" value="1"/>
</dbReference>
<dbReference type="eggNOG" id="ENOG502SX7C">
    <property type="taxonomic scope" value="Eukaryota"/>
</dbReference>
<dbReference type="InterPro" id="IPR013783">
    <property type="entry name" value="Ig-like_fold"/>
</dbReference>
<evidence type="ECO:0000313" key="3">
    <source>
        <dbReference type="EMBL" id="EFX83153.1"/>
    </source>
</evidence>
<dbReference type="AlphaFoldDB" id="E9GBH5"/>
<dbReference type="PROSITE" id="PS50835">
    <property type="entry name" value="IG_LIKE"/>
    <property type="match status" value="1"/>
</dbReference>
<dbReference type="InterPro" id="IPR036179">
    <property type="entry name" value="Ig-like_dom_sf"/>
</dbReference>
<dbReference type="EMBL" id="GL732538">
    <property type="protein sequence ID" value="EFX83153.1"/>
    <property type="molecule type" value="Genomic_DNA"/>
</dbReference>
<dbReference type="Proteomes" id="UP000000305">
    <property type="component" value="Unassembled WGS sequence"/>
</dbReference>
<organism evidence="3 4">
    <name type="scientific">Daphnia pulex</name>
    <name type="common">Water flea</name>
    <dbReference type="NCBI Taxonomy" id="6669"/>
    <lineage>
        <taxon>Eukaryota</taxon>
        <taxon>Metazoa</taxon>
        <taxon>Ecdysozoa</taxon>
        <taxon>Arthropoda</taxon>
        <taxon>Crustacea</taxon>
        <taxon>Branchiopoda</taxon>
        <taxon>Diplostraca</taxon>
        <taxon>Cladocera</taxon>
        <taxon>Anomopoda</taxon>
        <taxon>Daphniidae</taxon>
        <taxon>Daphnia</taxon>
    </lineage>
</organism>
<evidence type="ECO:0000259" key="2">
    <source>
        <dbReference type="PROSITE" id="PS50835"/>
    </source>
</evidence>
<dbReference type="SUPFAM" id="SSF48726">
    <property type="entry name" value="Immunoglobulin"/>
    <property type="match status" value="1"/>
</dbReference>
<protein>
    <recommendedName>
        <fullName evidence="2">Ig-like domain-containing protein</fullName>
    </recommendedName>
</protein>
<dbReference type="HOGENOM" id="CLU_1273393_0_0_1"/>
<dbReference type="InterPro" id="IPR007110">
    <property type="entry name" value="Ig-like_dom"/>
</dbReference>
<dbReference type="OrthoDB" id="6330588at2759"/>
<gene>
    <name evidence="3" type="ORF">DAPPUDRAFT_316033</name>
</gene>
<accession>E9GBH5</accession>
<dbReference type="KEGG" id="dpx:DAPPUDRAFT_316033"/>
<dbReference type="InterPro" id="IPR003599">
    <property type="entry name" value="Ig_sub"/>
</dbReference>